<reference evidence="6 7" key="1">
    <citation type="submission" date="2018-03" db="EMBL/GenBank/DDBJ databases">
        <title>Draft Genome Sequences of the Obligatory Marine Myxobacteria Enhygromyxa salina SWB007.</title>
        <authorList>
            <person name="Poehlein A."/>
            <person name="Moghaddam J.A."/>
            <person name="Harms H."/>
            <person name="Alanjari M."/>
            <person name="Koenig G.M."/>
            <person name="Daniel R."/>
            <person name="Schaeberle T.F."/>
        </authorList>
    </citation>
    <scope>NUCLEOTIDE SEQUENCE [LARGE SCALE GENOMIC DNA]</scope>
    <source>
        <strain evidence="6 7">SWB007</strain>
    </source>
</reference>
<dbReference type="NCBIfam" id="NF041025">
    <property type="entry name" value="antiphage_deaminase"/>
    <property type="match status" value="1"/>
</dbReference>
<dbReference type="PROSITE" id="PS00903">
    <property type="entry name" value="CYT_DCMP_DEAMINASES_1"/>
    <property type="match status" value="1"/>
</dbReference>
<dbReference type="InterPro" id="IPR016192">
    <property type="entry name" value="APOBEC/CMP_deaminase_Zn-bd"/>
</dbReference>
<evidence type="ECO:0000259" key="5">
    <source>
        <dbReference type="PROSITE" id="PS51747"/>
    </source>
</evidence>
<dbReference type="EMBL" id="PVNL01000135">
    <property type="protein sequence ID" value="PRP96172.1"/>
    <property type="molecule type" value="Genomic_DNA"/>
</dbReference>
<dbReference type="PROSITE" id="PS51747">
    <property type="entry name" value="CYT_DCMP_DEAMINASES_2"/>
    <property type="match status" value="1"/>
</dbReference>
<dbReference type="Gene3D" id="3.40.50.300">
    <property type="entry name" value="P-loop containing nucleotide triphosphate hydrolases"/>
    <property type="match status" value="1"/>
</dbReference>
<evidence type="ECO:0000256" key="4">
    <source>
        <dbReference type="ARBA" id="ARBA00022833"/>
    </source>
</evidence>
<organism evidence="6 7">
    <name type="scientific">Enhygromyxa salina</name>
    <dbReference type="NCBI Taxonomy" id="215803"/>
    <lineage>
        <taxon>Bacteria</taxon>
        <taxon>Pseudomonadati</taxon>
        <taxon>Myxococcota</taxon>
        <taxon>Polyangia</taxon>
        <taxon>Nannocystales</taxon>
        <taxon>Nannocystaceae</taxon>
        <taxon>Enhygromyxa</taxon>
    </lineage>
</organism>
<comment type="similarity">
    <text evidence="1">Belongs to the cytidine and deoxycytidylate deaminase family.</text>
</comment>
<evidence type="ECO:0000256" key="2">
    <source>
        <dbReference type="ARBA" id="ARBA00022723"/>
    </source>
</evidence>
<name>A0A2S9XTI8_9BACT</name>
<dbReference type="AlphaFoldDB" id="A0A2S9XTI8"/>
<comment type="caution">
    <text evidence="6">The sequence shown here is derived from an EMBL/GenBank/DDBJ whole genome shotgun (WGS) entry which is preliminary data.</text>
</comment>
<keyword evidence="2" id="KW-0479">Metal-binding</keyword>
<proteinExistence type="inferred from homology"/>
<dbReference type="GO" id="GO:0005737">
    <property type="term" value="C:cytoplasm"/>
    <property type="evidence" value="ECO:0007669"/>
    <property type="project" value="TreeGrafter"/>
</dbReference>
<evidence type="ECO:0000256" key="1">
    <source>
        <dbReference type="ARBA" id="ARBA00006576"/>
    </source>
</evidence>
<dbReference type="InterPro" id="IPR015517">
    <property type="entry name" value="dCMP_deaminase-rel"/>
</dbReference>
<protein>
    <recommendedName>
        <fullName evidence="5">CMP/dCMP-type deaminase domain-containing protein</fullName>
    </recommendedName>
</protein>
<dbReference type="InterPro" id="IPR002125">
    <property type="entry name" value="CMP_dCMP_dom"/>
</dbReference>
<dbReference type="InterPro" id="IPR027417">
    <property type="entry name" value="P-loop_NTPase"/>
</dbReference>
<accession>A0A2S9XTI8</accession>
<dbReference type="GO" id="GO:0004132">
    <property type="term" value="F:dCMP deaminase activity"/>
    <property type="evidence" value="ECO:0007669"/>
    <property type="project" value="TreeGrafter"/>
</dbReference>
<feature type="domain" description="CMP/dCMP-type deaminase" evidence="5">
    <location>
        <begin position="242"/>
        <end position="431"/>
    </location>
</feature>
<keyword evidence="4" id="KW-0862">Zinc</keyword>
<evidence type="ECO:0000256" key="3">
    <source>
        <dbReference type="ARBA" id="ARBA00022801"/>
    </source>
</evidence>
<dbReference type="InterPro" id="IPR016193">
    <property type="entry name" value="Cytidine_deaminase-like"/>
</dbReference>
<dbReference type="PANTHER" id="PTHR11086:SF18">
    <property type="entry name" value="DEOXYCYTIDYLATE DEAMINASE"/>
    <property type="match status" value="1"/>
</dbReference>
<evidence type="ECO:0000313" key="6">
    <source>
        <dbReference type="EMBL" id="PRP96172.1"/>
    </source>
</evidence>
<dbReference type="Proteomes" id="UP000238823">
    <property type="component" value="Unassembled WGS sequence"/>
</dbReference>
<gene>
    <name evidence="6" type="ORF">ENSA7_69860</name>
</gene>
<dbReference type="PANTHER" id="PTHR11086">
    <property type="entry name" value="DEOXYCYTIDYLATE DEAMINASE-RELATED"/>
    <property type="match status" value="1"/>
</dbReference>
<dbReference type="SUPFAM" id="SSF52540">
    <property type="entry name" value="P-loop containing nucleoside triphosphate hydrolases"/>
    <property type="match status" value="1"/>
</dbReference>
<evidence type="ECO:0000313" key="7">
    <source>
        <dbReference type="Proteomes" id="UP000238823"/>
    </source>
</evidence>
<dbReference type="RefSeq" id="WP_181234416.1">
    <property type="nucleotide sequence ID" value="NZ_PVNL01000135.1"/>
</dbReference>
<dbReference type="GO" id="GO:0008270">
    <property type="term" value="F:zinc ion binding"/>
    <property type="evidence" value="ECO:0007669"/>
    <property type="project" value="InterPro"/>
</dbReference>
<dbReference type="Pfam" id="PF00383">
    <property type="entry name" value="dCMP_cyt_deam_1"/>
    <property type="match status" value="1"/>
</dbReference>
<sequence>MPKESVKHLPVLGRQGDRLKAKLAARQSSDLVFAVVGYLGSGASLVARLLSEQANVLGFTPLKIELSRKIAERSGIPLHEPASIARTRSLQDGGDELRKKYGASFVAGLGINQIYEIRQQVDEARPRLFIIDSLKHQAEVEILREIYGSSFYLIAVVCNESTRKGRLRKKFKHEPPGQDSEVLNALMKDDRKGAEDFGQQVRKTSQLADFFIANEDQDEEGLATQLDRFLLAVTGREVVRPTRDERGMHAAWSASLRSSCMSRQVGAAIVGPNGELLATGTNDPPAPGGGVYQVGSEPDHRCFKWPGDQQRSYCRNDRAKQDIYKEVYTVMNEAGLLSATNPEAIARALGSTRIGALIEFSRAIHAEMDALLQIARHGGGIPKQTSLFGRVYPCHSCARHIVAAGIAEVVYIEPYDKSMAIELHADAIREVSVPKTTADDDTRVIFRLFSGVAPRRYAALFEKRRDLKDARGALIQVEQAPGHTDPVLTGSFLDLEKELAADVQAALDS</sequence>
<keyword evidence="3" id="KW-0378">Hydrolase</keyword>
<dbReference type="SUPFAM" id="SSF53927">
    <property type="entry name" value="Cytidine deaminase-like"/>
    <property type="match status" value="1"/>
</dbReference>
<dbReference type="Gene3D" id="3.40.140.10">
    <property type="entry name" value="Cytidine Deaminase, domain 2"/>
    <property type="match status" value="1"/>
</dbReference>